<dbReference type="AlphaFoldDB" id="F2F2I3"/>
<accession>F2F2I3</accession>
<name>F2F2I3_SOLSS</name>
<evidence type="ECO:0000313" key="5">
    <source>
        <dbReference type="EMBL" id="BAK15821.1"/>
    </source>
</evidence>
<dbReference type="RefSeq" id="WP_014823274.1">
    <property type="nucleotide sequence ID" value="NC_018065.1"/>
</dbReference>
<dbReference type="HOGENOM" id="CLU_1926180_0_0_9"/>
<dbReference type="KEGG" id="siv:SSIL_1398"/>
<protein>
    <submittedName>
        <fullName evidence="5">Benzoyl-CoA reductase/2-hydroxyglutaryl-CoA dehydratase subunit, BcrC/BadD/HgdB</fullName>
    </submittedName>
</protein>
<dbReference type="EMBL" id="AP012157">
    <property type="protein sequence ID" value="BAK15821.1"/>
    <property type="molecule type" value="Genomic_DNA"/>
</dbReference>
<keyword evidence="6" id="KW-1185">Reference proteome</keyword>
<sequence length="131" mass="14830">MNQYTETFTVNRFKSFESITPIILDIVKGKTLVDLKASTTGLSTTYTVVTEDPIVETQYVAKAQGKGTSKYLGVYFNRGKWRAKIVRKQKVLCETFETEIDAAKWYDRMAIKFDGPDAVVNFPNTNTKVAK</sequence>
<dbReference type="InterPro" id="IPR001471">
    <property type="entry name" value="AP2/ERF_dom"/>
</dbReference>
<keyword evidence="3" id="KW-0804">Transcription</keyword>
<evidence type="ECO:0000256" key="2">
    <source>
        <dbReference type="ARBA" id="ARBA00023125"/>
    </source>
</evidence>
<dbReference type="GO" id="GO:0003677">
    <property type="term" value="F:DNA binding"/>
    <property type="evidence" value="ECO:0007669"/>
    <property type="project" value="UniProtKB-KW"/>
</dbReference>
<dbReference type="InterPro" id="IPR036955">
    <property type="entry name" value="AP2/ERF_dom_sf"/>
</dbReference>
<evidence type="ECO:0000256" key="1">
    <source>
        <dbReference type="ARBA" id="ARBA00023015"/>
    </source>
</evidence>
<reference evidence="5 6" key="2">
    <citation type="journal article" date="2012" name="J. Biosci. Bioeng.">
        <title>Complete genome sequence and characterization of the N-acylhomoserine lactone-degrading gene of the potato leaf-associated Solibacillus silvestris.</title>
        <authorList>
            <person name="Morohoshi T."/>
            <person name="Tominaga Y."/>
            <person name="Someya N."/>
            <person name="Ikeda T."/>
        </authorList>
    </citation>
    <scope>NUCLEOTIDE SEQUENCE [LARGE SCALE GENOMIC DNA]</scope>
    <source>
        <strain evidence="5 6">StLB046</strain>
    </source>
</reference>
<dbReference type="Gene3D" id="3.30.730.10">
    <property type="entry name" value="AP2/ERF domain"/>
    <property type="match status" value="1"/>
</dbReference>
<keyword evidence="1" id="KW-0805">Transcription regulation</keyword>
<dbReference type="STRING" id="1002809.SSIL_1398"/>
<feature type="domain" description="AP2/ERF" evidence="4">
    <location>
        <begin position="64"/>
        <end position="123"/>
    </location>
</feature>
<gene>
    <name evidence="5" type="ordered locus">SSIL_1398</name>
</gene>
<dbReference type="GO" id="GO:0003700">
    <property type="term" value="F:DNA-binding transcription factor activity"/>
    <property type="evidence" value="ECO:0007669"/>
    <property type="project" value="InterPro"/>
</dbReference>
<evidence type="ECO:0000259" key="4">
    <source>
        <dbReference type="PROSITE" id="PS51032"/>
    </source>
</evidence>
<reference evidence="6" key="1">
    <citation type="submission" date="2011-04" db="EMBL/GenBank/DDBJ databases">
        <title>Genome sequence of Solibacillus silvestris StLB046.</title>
        <authorList>
            <person name="Morohoshi T."/>
            <person name="Someya N."/>
            <person name="Ikeda T."/>
        </authorList>
    </citation>
    <scope>NUCLEOTIDE SEQUENCE [LARGE SCALE GENOMIC DNA]</scope>
    <source>
        <strain evidence="6">StLB046</strain>
    </source>
</reference>
<dbReference type="PROSITE" id="PS51032">
    <property type="entry name" value="AP2_ERF"/>
    <property type="match status" value="1"/>
</dbReference>
<dbReference type="PATRIC" id="fig|1002809.3.peg.1409"/>
<organism evidence="5 6">
    <name type="scientific">Solibacillus silvestris (strain StLB046)</name>
    <name type="common">Bacillus silvestris</name>
    <dbReference type="NCBI Taxonomy" id="1002809"/>
    <lineage>
        <taxon>Bacteria</taxon>
        <taxon>Bacillati</taxon>
        <taxon>Bacillota</taxon>
        <taxon>Bacilli</taxon>
        <taxon>Bacillales</taxon>
        <taxon>Caryophanaceae</taxon>
        <taxon>Solibacillus</taxon>
    </lineage>
</organism>
<evidence type="ECO:0000313" key="6">
    <source>
        <dbReference type="Proteomes" id="UP000006691"/>
    </source>
</evidence>
<dbReference type="SUPFAM" id="SSF54171">
    <property type="entry name" value="DNA-binding domain"/>
    <property type="match status" value="1"/>
</dbReference>
<dbReference type="InterPro" id="IPR016177">
    <property type="entry name" value="DNA-bd_dom_sf"/>
</dbReference>
<proteinExistence type="predicted"/>
<dbReference type="Proteomes" id="UP000006691">
    <property type="component" value="Chromosome"/>
</dbReference>
<keyword evidence="2" id="KW-0238">DNA-binding</keyword>
<dbReference type="SMART" id="SM00380">
    <property type="entry name" value="AP2"/>
    <property type="match status" value="1"/>
</dbReference>
<evidence type="ECO:0000256" key="3">
    <source>
        <dbReference type="ARBA" id="ARBA00023163"/>
    </source>
</evidence>